<name>A0A1I8A506_9BILA</name>
<protein>
    <submittedName>
        <fullName evidence="2">DUF5753 domain-containing protein</fullName>
    </submittedName>
</protein>
<dbReference type="WBParaSite" id="L893_g3274.t1">
    <property type="protein sequence ID" value="L893_g3274.t1"/>
    <property type="gene ID" value="L893_g3274"/>
</dbReference>
<sequence>MTTTAVKHRVAHELMITSNRSVAITLVPGVRLEAVAHSPCARAMAEHASVRSPAEFAHAHSALLPTFSMVVSAGSWGARGRRAEYPLNRMAAYRTTDACVMIDIVAFHKYIRIGPPERTCVTSSSATRAWRMNQNVMSE</sequence>
<reference evidence="2" key="1">
    <citation type="submission" date="2016-11" db="UniProtKB">
        <authorList>
            <consortium name="WormBaseParasite"/>
        </authorList>
    </citation>
    <scope>IDENTIFICATION</scope>
</reference>
<dbReference type="Proteomes" id="UP000095287">
    <property type="component" value="Unplaced"/>
</dbReference>
<proteinExistence type="predicted"/>
<keyword evidence="1" id="KW-1185">Reference proteome</keyword>
<organism evidence="1 2">
    <name type="scientific">Steinernema glaseri</name>
    <dbReference type="NCBI Taxonomy" id="37863"/>
    <lineage>
        <taxon>Eukaryota</taxon>
        <taxon>Metazoa</taxon>
        <taxon>Ecdysozoa</taxon>
        <taxon>Nematoda</taxon>
        <taxon>Chromadorea</taxon>
        <taxon>Rhabditida</taxon>
        <taxon>Tylenchina</taxon>
        <taxon>Panagrolaimomorpha</taxon>
        <taxon>Strongyloidoidea</taxon>
        <taxon>Steinernematidae</taxon>
        <taxon>Steinernema</taxon>
    </lineage>
</organism>
<dbReference type="AlphaFoldDB" id="A0A1I8A506"/>
<accession>A0A1I8A506</accession>
<evidence type="ECO:0000313" key="2">
    <source>
        <dbReference type="WBParaSite" id="L893_g3274.t1"/>
    </source>
</evidence>
<evidence type="ECO:0000313" key="1">
    <source>
        <dbReference type="Proteomes" id="UP000095287"/>
    </source>
</evidence>